<evidence type="ECO:0000313" key="3">
    <source>
        <dbReference type="Proteomes" id="UP000478052"/>
    </source>
</evidence>
<accession>A0A6G0YAG1</accession>
<dbReference type="PANTHER" id="PTHR21505">
    <property type="entry name" value="MADF DOMAIN-CONTAINING PROTEIN-RELATED"/>
    <property type="match status" value="1"/>
</dbReference>
<dbReference type="EMBL" id="VUJU01005188">
    <property type="protein sequence ID" value="KAF0752010.1"/>
    <property type="molecule type" value="Genomic_DNA"/>
</dbReference>
<gene>
    <name evidence="2" type="ORF">FWK35_00012630</name>
</gene>
<dbReference type="Proteomes" id="UP000478052">
    <property type="component" value="Unassembled WGS sequence"/>
</dbReference>
<sequence>MVSEWNDELVLTFIDEFKSYRYLWDLKDTDRKSKNKKNDAYHKLGLQFKKPKEEIKKKINNLIQSYRGYRRKIKTTKVSGAGKKDVFKPSWFAFDAIHTFMQDVYTPHGTIDTMVSVIIVNYSVAKIINLI</sequence>
<dbReference type="PROSITE" id="PS51029">
    <property type="entry name" value="MADF"/>
    <property type="match status" value="1"/>
</dbReference>
<reference evidence="2 3" key="1">
    <citation type="submission" date="2019-08" db="EMBL/GenBank/DDBJ databases">
        <title>Whole genome of Aphis craccivora.</title>
        <authorList>
            <person name="Voronova N.V."/>
            <person name="Shulinski R.S."/>
            <person name="Bandarenka Y.V."/>
            <person name="Zhorov D.G."/>
            <person name="Warner D."/>
        </authorList>
    </citation>
    <scope>NUCLEOTIDE SEQUENCE [LARGE SCALE GENOMIC DNA]</scope>
    <source>
        <strain evidence="2">180601</strain>
        <tissue evidence="2">Whole Body</tissue>
    </source>
</reference>
<organism evidence="2 3">
    <name type="scientific">Aphis craccivora</name>
    <name type="common">Cowpea aphid</name>
    <dbReference type="NCBI Taxonomy" id="307492"/>
    <lineage>
        <taxon>Eukaryota</taxon>
        <taxon>Metazoa</taxon>
        <taxon>Ecdysozoa</taxon>
        <taxon>Arthropoda</taxon>
        <taxon>Hexapoda</taxon>
        <taxon>Insecta</taxon>
        <taxon>Pterygota</taxon>
        <taxon>Neoptera</taxon>
        <taxon>Paraneoptera</taxon>
        <taxon>Hemiptera</taxon>
        <taxon>Sternorrhyncha</taxon>
        <taxon>Aphidomorpha</taxon>
        <taxon>Aphidoidea</taxon>
        <taxon>Aphididae</taxon>
        <taxon>Aphidini</taxon>
        <taxon>Aphis</taxon>
        <taxon>Aphis</taxon>
    </lineage>
</organism>
<feature type="domain" description="MADF" evidence="1">
    <location>
        <begin position="12"/>
        <end position="106"/>
    </location>
</feature>
<keyword evidence="3" id="KW-1185">Reference proteome</keyword>
<dbReference type="OrthoDB" id="6622450at2759"/>
<dbReference type="PANTHER" id="PTHR21505:SF8">
    <property type="entry name" value="DPT-YFP REPRESSOR BY OVEREXPRESSION, ISOFORM D-RELATED"/>
    <property type="match status" value="1"/>
</dbReference>
<evidence type="ECO:0000259" key="1">
    <source>
        <dbReference type="PROSITE" id="PS51029"/>
    </source>
</evidence>
<dbReference type="SMART" id="SM00595">
    <property type="entry name" value="MADF"/>
    <property type="match status" value="1"/>
</dbReference>
<proteinExistence type="predicted"/>
<dbReference type="AlphaFoldDB" id="A0A6G0YAG1"/>
<comment type="caution">
    <text evidence="2">The sequence shown here is derived from an EMBL/GenBank/DDBJ whole genome shotgun (WGS) entry which is preliminary data.</text>
</comment>
<dbReference type="Pfam" id="PF10545">
    <property type="entry name" value="MADF_DNA_bdg"/>
    <property type="match status" value="1"/>
</dbReference>
<dbReference type="InterPro" id="IPR006578">
    <property type="entry name" value="MADF-dom"/>
</dbReference>
<evidence type="ECO:0000313" key="2">
    <source>
        <dbReference type="EMBL" id="KAF0752010.1"/>
    </source>
</evidence>
<name>A0A6G0YAG1_APHCR</name>
<protein>
    <submittedName>
        <fullName evidence="2">MADF domain-containing protein</fullName>
    </submittedName>
</protein>